<keyword evidence="1" id="KW-0880">Kelch repeat</keyword>
<sequence length="99" mass="10550">NSAELYDPLTGNWTTTGNMNVAREYHTTSLLSNGKVLLTGGSNGSVYLNSAELYDPSTGNWTTTGNMSVARNQHTASILYNKTILVAGGCCPLNSAELY</sequence>
<name>A0A815S7B2_ADIRI</name>
<dbReference type="InterPro" id="IPR006652">
    <property type="entry name" value="Kelch_1"/>
</dbReference>
<dbReference type="SUPFAM" id="SSF117281">
    <property type="entry name" value="Kelch motif"/>
    <property type="match status" value="1"/>
</dbReference>
<reference evidence="3" key="1">
    <citation type="submission" date="2021-02" db="EMBL/GenBank/DDBJ databases">
        <authorList>
            <person name="Nowell W R."/>
        </authorList>
    </citation>
    <scope>NUCLEOTIDE SEQUENCE</scope>
</reference>
<comment type="caution">
    <text evidence="3">The sequence shown here is derived from an EMBL/GenBank/DDBJ whole genome shotgun (WGS) entry which is preliminary data.</text>
</comment>
<dbReference type="EMBL" id="CAJNOR010004235">
    <property type="protein sequence ID" value="CAF1486376.1"/>
    <property type="molecule type" value="Genomic_DNA"/>
</dbReference>
<dbReference type="SMART" id="SM00612">
    <property type="entry name" value="Kelch"/>
    <property type="match status" value="1"/>
</dbReference>
<proteinExistence type="predicted"/>
<dbReference type="InterPro" id="IPR037293">
    <property type="entry name" value="Gal_Oxidase_central_sf"/>
</dbReference>
<dbReference type="PANTHER" id="PTHR46344:SF27">
    <property type="entry name" value="KELCH REPEAT SUPERFAMILY PROTEIN"/>
    <property type="match status" value="1"/>
</dbReference>
<evidence type="ECO:0000256" key="1">
    <source>
        <dbReference type="ARBA" id="ARBA00022441"/>
    </source>
</evidence>
<dbReference type="InterPro" id="IPR015915">
    <property type="entry name" value="Kelch-typ_b-propeller"/>
</dbReference>
<organism evidence="3 4">
    <name type="scientific">Adineta ricciae</name>
    <name type="common">Rotifer</name>
    <dbReference type="NCBI Taxonomy" id="249248"/>
    <lineage>
        <taxon>Eukaryota</taxon>
        <taxon>Metazoa</taxon>
        <taxon>Spiralia</taxon>
        <taxon>Gnathifera</taxon>
        <taxon>Rotifera</taxon>
        <taxon>Eurotatoria</taxon>
        <taxon>Bdelloidea</taxon>
        <taxon>Adinetida</taxon>
        <taxon>Adinetidae</taxon>
        <taxon>Adineta</taxon>
    </lineage>
</organism>
<dbReference type="Proteomes" id="UP000663828">
    <property type="component" value="Unassembled WGS sequence"/>
</dbReference>
<evidence type="ECO:0008006" key="5">
    <source>
        <dbReference type="Google" id="ProtNLM"/>
    </source>
</evidence>
<gene>
    <name evidence="3" type="ORF">XAT740_LOCUS38832</name>
</gene>
<keyword evidence="4" id="KW-1185">Reference proteome</keyword>
<dbReference type="Gene3D" id="2.130.10.80">
    <property type="entry name" value="Galactose oxidase/kelch, beta-propeller"/>
    <property type="match status" value="2"/>
</dbReference>
<evidence type="ECO:0000313" key="3">
    <source>
        <dbReference type="EMBL" id="CAF1486376.1"/>
    </source>
</evidence>
<dbReference type="AlphaFoldDB" id="A0A815S7B2"/>
<keyword evidence="2" id="KW-0677">Repeat</keyword>
<dbReference type="Pfam" id="PF01344">
    <property type="entry name" value="Kelch_1"/>
    <property type="match status" value="1"/>
</dbReference>
<evidence type="ECO:0000256" key="2">
    <source>
        <dbReference type="ARBA" id="ARBA00022737"/>
    </source>
</evidence>
<dbReference type="PANTHER" id="PTHR46344">
    <property type="entry name" value="OS02G0202900 PROTEIN"/>
    <property type="match status" value="1"/>
</dbReference>
<accession>A0A815S7B2</accession>
<protein>
    <recommendedName>
        <fullName evidence="5">Kelch-like protein</fullName>
    </recommendedName>
</protein>
<evidence type="ECO:0000313" key="4">
    <source>
        <dbReference type="Proteomes" id="UP000663828"/>
    </source>
</evidence>
<feature type="non-terminal residue" evidence="3">
    <location>
        <position position="1"/>
    </location>
</feature>